<dbReference type="InterPro" id="IPR003146">
    <property type="entry name" value="M14A_act_pep"/>
</dbReference>
<dbReference type="AlphaFoldDB" id="A0A5N3V6V9"/>
<protein>
    <recommendedName>
        <fullName evidence="3">Carboxypeptidase activation peptide domain-containing protein</fullName>
    </recommendedName>
</protein>
<keyword evidence="5" id="KW-1185">Reference proteome</keyword>
<evidence type="ECO:0000256" key="1">
    <source>
        <dbReference type="ARBA" id="ARBA00022723"/>
    </source>
</evidence>
<gene>
    <name evidence="4" type="ORF">FD754_021186</name>
</gene>
<keyword evidence="2" id="KW-0862">Zinc</keyword>
<dbReference type="FunFam" id="3.30.70.340:FF:000001">
    <property type="entry name" value="Carboxypeptidase A5"/>
    <property type="match status" value="1"/>
</dbReference>
<dbReference type="Proteomes" id="UP000326458">
    <property type="component" value="Unassembled WGS sequence"/>
</dbReference>
<dbReference type="Gene3D" id="3.30.70.340">
    <property type="entry name" value="Metallocarboxypeptidase-like"/>
    <property type="match status" value="1"/>
</dbReference>
<feature type="domain" description="Carboxypeptidase activation peptide" evidence="3">
    <location>
        <begin position="15"/>
        <end position="83"/>
    </location>
</feature>
<evidence type="ECO:0000313" key="4">
    <source>
        <dbReference type="EMBL" id="KAB0344260.1"/>
    </source>
</evidence>
<evidence type="ECO:0000259" key="3">
    <source>
        <dbReference type="Pfam" id="PF02244"/>
    </source>
</evidence>
<name>A0A5N3V6V9_MUNMU</name>
<evidence type="ECO:0000256" key="2">
    <source>
        <dbReference type="ARBA" id="ARBA00022833"/>
    </source>
</evidence>
<organism evidence="4 5">
    <name type="scientific">Muntiacus muntjak</name>
    <name type="common">Barking deer</name>
    <name type="synonym">Indian muntjac</name>
    <dbReference type="NCBI Taxonomy" id="9888"/>
    <lineage>
        <taxon>Eukaryota</taxon>
        <taxon>Metazoa</taxon>
        <taxon>Chordata</taxon>
        <taxon>Craniata</taxon>
        <taxon>Vertebrata</taxon>
        <taxon>Euteleostomi</taxon>
        <taxon>Mammalia</taxon>
        <taxon>Eutheria</taxon>
        <taxon>Laurasiatheria</taxon>
        <taxon>Artiodactyla</taxon>
        <taxon>Ruminantia</taxon>
        <taxon>Pecora</taxon>
        <taxon>Cervidae</taxon>
        <taxon>Muntiacinae</taxon>
        <taxon>Muntiacus</taxon>
    </lineage>
</organism>
<keyword evidence="1" id="KW-0479">Metal-binding</keyword>
<dbReference type="SUPFAM" id="SSF54897">
    <property type="entry name" value="Protease propeptides/inhibitors"/>
    <property type="match status" value="1"/>
</dbReference>
<dbReference type="GO" id="GO:0046872">
    <property type="term" value="F:metal ion binding"/>
    <property type="evidence" value="ECO:0007669"/>
    <property type="project" value="UniProtKB-KW"/>
</dbReference>
<sequence>MIEFLGTLIKLVHINEEKIKNLVELENEEHFQLVFWKSPTILGKTTYVQIPFVSIQVVKVILESQGTAYSITTEDVQVLFDKQNEEMLLREKNGMVTSTLKHHTLEKSDGEKERSDGNTMCSLLGRPHKLVSVLRRANVGNSCSGRFMLIPIQTGPDMSQVLPVMRDDGQLKAKTTAQKPRHF</sequence>
<accession>A0A5N3V6V9</accession>
<proteinExistence type="predicted"/>
<dbReference type="EMBL" id="VCEA01000003">
    <property type="protein sequence ID" value="KAB0344260.1"/>
    <property type="molecule type" value="Genomic_DNA"/>
</dbReference>
<comment type="caution">
    <text evidence="4">The sequence shown here is derived from an EMBL/GenBank/DDBJ whole genome shotgun (WGS) entry which is preliminary data.</text>
</comment>
<evidence type="ECO:0000313" key="5">
    <source>
        <dbReference type="Proteomes" id="UP000326458"/>
    </source>
</evidence>
<dbReference type="Pfam" id="PF02244">
    <property type="entry name" value="Propep_M14"/>
    <property type="match status" value="1"/>
</dbReference>
<dbReference type="InterPro" id="IPR036990">
    <property type="entry name" value="M14A-like_propep"/>
</dbReference>
<reference evidence="4 5" key="1">
    <citation type="submission" date="2019-06" db="EMBL/GenBank/DDBJ databases">
        <title>Discovery of a novel chromosome fission-fusion reversal in muntjac.</title>
        <authorList>
            <person name="Mudd A.B."/>
            <person name="Bredeson J.V."/>
            <person name="Baum R."/>
            <person name="Hockemeyer D."/>
            <person name="Rokhsar D.S."/>
        </authorList>
    </citation>
    <scope>NUCLEOTIDE SEQUENCE [LARGE SCALE GENOMIC DNA]</scope>
    <source>
        <strain evidence="4">UTSW_UCB_Mm</strain>
        <tissue evidence="4">Fibroblast cell line</tissue>
    </source>
</reference>